<dbReference type="Proteomes" id="UP000789342">
    <property type="component" value="Unassembled WGS sequence"/>
</dbReference>
<accession>A0A9N9JAY1</accession>
<comment type="caution">
    <text evidence="3">The sequence shown here is derived from an EMBL/GenBank/DDBJ whole genome shotgun (WGS) entry which is preliminary data.</text>
</comment>
<keyword evidence="4" id="KW-1185">Reference proteome</keyword>
<dbReference type="InterPro" id="IPR006600">
    <property type="entry name" value="HTH_CenpB_DNA-bd_dom"/>
</dbReference>
<dbReference type="Pfam" id="PF03221">
    <property type="entry name" value="HTH_Tnp_Tc5"/>
    <property type="match status" value="1"/>
</dbReference>
<evidence type="ECO:0000313" key="3">
    <source>
        <dbReference type="EMBL" id="CAG8771117.1"/>
    </source>
</evidence>
<feature type="domain" description="HTH CENPB-type" evidence="2">
    <location>
        <begin position="7"/>
        <end position="70"/>
    </location>
</feature>
<keyword evidence="1" id="KW-0238">DNA-binding</keyword>
<name>A0A9N9JAY1_9GLOM</name>
<dbReference type="PROSITE" id="PS51253">
    <property type="entry name" value="HTH_CENPB"/>
    <property type="match status" value="1"/>
</dbReference>
<dbReference type="InterPro" id="IPR009057">
    <property type="entry name" value="Homeodomain-like_sf"/>
</dbReference>
<gene>
    <name evidence="3" type="ORF">AMORRO_LOCUS16589</name>
</gene>
<feature type="non-terminal residue" evidence="3">
    <location>
        <position position="1"/>
    </location>
</feature>
<dbReference type="EMBL" id="CAJVPV010046603">
    <property type="protein sequence ID" value="CAG8771117.1"/>
    <property type="molecule type" value="Genomic_DNA"/>
</dbReference>
<dbReference type="GO" id="GO:0003677">
    <property type="term" value="F:DNA binding"/>
    <property type="evidence" value="ECO:0007669"/>
    <property type="project" value="UniProtKB-KW"/>
</dbReference>
<evidence type="ECO:0000313" key="4">
    <source>
        <dbReference type="Proteomes" id="UP000789342"/>
    </source>
</evidence>
<dbReference type="SUPFAM" id="SSF46689">
    <property type="entry name" value="Homeodomain-like"/>
    <property type="match status" value="1"/>
</dbReference>
<reference evidence="3" key="1">
    <citation type="submission" date="2021-06" db="EMBL/GenBank/DDBJ databases">
        <authorList>
            <person name="Kallberg Y."/>
            <person name="Tangrot J."/>
            <person name="Rosling A."/>
        </authorList>
    </citation>
    <scope>NUCLEOTIDE SEQUENCE</scope>
    <source>
        <strain evidence="3">CL551</strain>
    </source>
</reference>
<proteinExistence type="predicted"/>
<evidence type="ECO:0000256" key="1">
    <source>
        <dbReference type="ARBA" id="ARBA00023125"/>
    </source>
</evidence>
<evidence type="ECO:0000259" key="2">
    <source>
        <dbReference type="PROSITE" id="PS51253"/>
    </source>
</evidence>
<dbReference type="OrthoDB" id="9909311at2759"/>
<organism evidence="3 4">
    <name type="scientific">Acaulospora morrowiae</name>
    <dbReference type="NCBI Taxonomy" id="94023"/>
    <lineage>
        <taxon>Eukaryota</taxon>
        <taxon>Fungi</taxon>
        <taxon>Fungi incertae sedis</taxon>
        <taxon>Mucoromycota</taxon>
        <taxon>Glomeromycotina</taxon>
        <taxon>Glomeromycetes</taxon>
        <taxon>Diversisporales</taxon>
        <taxon>Acaulosporaceae</taxon>
        <taxon>Acaulospora</taxon>
    </lineage>
</organism>
<sequence length="70" mass="8098">KWLSFVTTSSKQGAKWPLLEETLWLWTQGTLGAEMDLNDKILQRKAIQFAEILKIENFKGSLGWIANFKE</sequence>
<dbReference type="Gene3D" id="1.10.10.60">
    <property type="entry name" value="Homeodomain-like"/>
    <property type="match status" value="1"/>
</dbReference>
<dbReference type="AlphaFoldDB" id="A0A9N9JAY1"/>
<protein>
    <submittedName>
        <fullName evidence="3">9150_t:CDS:1</fullName>
    </submittedName>
</protein>